<dbReference type="InterPro" id="IPR036152">
    <property type="entry name" value="Asp/glu_Ase-like_sf"/>
</dbReference>
<dbReference type="EC" id="3.5.1.38" evidence="5"/>
<dbReference type="InterPro" id="IPR037152">
    <property type="entry name" value="L-asparaginase_N_sf"/>
</dbReference>
<dbReference type="PANTHER" id="PTHR11707">
    <property type="entry name" value="L-ASPARAGINASE"/>
    <property type="match status" value="1"/>
</dbReference>
<dbReference type="InterPro" id="IPR027474">
    <property type="entry name" value="L-asparaginase_N"/>
</dbReference>
<evidence type="ECO:0000256" key="7">
    <source>
        <dbReference type="ARBA" id="ARBA00083270"/>
    </source>
</evidence>
<feature type="domain" description="L-asparaginase N-terminal" evidence="14">
    <location>
        <begin position="55"/>
        <end position="246"/>
    </location>
</feature>
<feature type="binding site" evidence="10">
    <location>
        <position position="110"/>
    </location>
    <ligand>
        <name>substrate</name>
    </ligand>
</feature>
<comment type="similarity">
    <text evidence="1 13">Belongs to the asparaginase 1 family.</text>
</comment>
<dbReference type="Proteomes" id="UP000270661">
    <property type="component" value="Unassembled WGS sequence"/>
</dbReference>
<reference evidence="16 17" key="1">
    <citation type="submission" date="2018-08" db="EMBL/GenBank/DDBJ databases">
        <title>Recombination of ecologically and evolutionarily significant loci maintains genetic cohesion in the Pseudomonas syringae species complex.</title>
        <authorList>
            <person name="Dillon M."/>
            <person name="Thakur S."/>
            <person name="Almeida R.N.D."/>
            <person name="Weir B.S."/>
            <person name="Guttman D.S."/>
        </authorList>
    </citation>
    <scope>NUCLEOTIDE SEQUENCE [LARGE SCALE GENOMIC DNA]</scope>
    <source>
        <strain evidence="16 17">NCPPB2445</strain>
    </source>
</reference>
<comment type="catalytic activity">
    <reaction evidence="3">
        <text>L-asparagine + H2O = L-aspartate + NH4(+)</text>
        <dbReference type="Rhea" id="RHEA:21016"/>
        <dbReference type="ChEBI" id="CHEBI:15377"/>
        <dbReference type="ChEBI" id="CHEBI:28938"/>
        <dbReference type="ChEBI" id="CHEBI:29991"/>
        <dbReference type="ChEBI" id="CHEBI:58048"/>
        <dbReference type="EC" id="3.5.1.38"/>
    </reaction>
</comment>
<dbReference type="InterPro" id="IPR020827">
    <property type="entry name" value="Asparaginase/glutaminase_AS1"/>
</dbReference>
<keyword evidence="17" id="KW-1185">Reference proteome</keyword>
<feature type="binding site" evidence="10">
    <location>
        <begin position="143"/>
        <end position="144"/>
    </location>
    <ligand>
        <name>substrate</name>
    </ligand>
</feature>
<evidence type="ECO:0000259" key="15">
    <source>
        <dbReference type="Pfam" id="PF17763"/>
    </source>
</evidence>
<evidence type="ECO:0000256" key="9">
    <source>
        <dbReference type="PIRSR" id="PIRSR001220-1"/>
    </source>
</evidence>
<evidence type="ECO:0000313" key="16">
    <source>
        <dbReference type="EMBL" id="RMM49039.1"/>
    </source>
</evidence>
<evidence type="ECO:0000256" key="10">
    <source>
        <dbReference type="PIRSR" id="PIRSR001220-2"/>
    </source>
</evidence>
<evidence type="ECO:0000256" key="3">
    <source>
        <dbReference type="ARBA" id="ARBA00050130"/>
    </source>
</evidence>
<dbReference type="Gene3D" id="3.40.50.40">
    <property type="match status" value="1"/>
</dbReference>
<evidence type="ECO:0000313" key="17">
    <source>
        <dbReference type="Proteomes" id="UP000270661"/>
    </source>
</evidence>
<keyword evidence="2" id="KW-0378">Hydrolase</keyword>
<dbReference type="CDD" id="cd08964">
    <property type="entry name" value="L-asparaginase_II"/>
    <property type="match status" value="1"/>
</dbReference>
<evidence type="ECO:0000256" key="13">
    <source>
        <dbReference type="RuleBase" id="RU004456"/>
    </source>
</evidence>
<accession>A0A3M3EK00</accession>
<dbReference type="Pfam" id="PF17763">
    <property type="entry name" value="Asparaginase_C"/>
    <property type="match status" value="1"/>
</dbReference>
<dbReference type="InterPro" id="IPR004550">
    <property type="entry name" value="AsnASE_II"/>
</dbReference>
<evidence type="ECO:0000256" key="6">
    <source>
        <dbReference type="ARBA" id="ARBA00070898"/>
    </source>
</evidence>
<dbReference type="InterPro" id="IPR027473">
    <property type="entry name" value="L-asparaginase_C"/>
</dbReference>
<evidence type="ECO:0000256" key="4">
    <source>
        <dbReference type="ARBA" id="ARBA00052564"/>
    </source>
</evidence>
<dbReference type="PRINTS" id="PR00139">
    <property type="entry name" value="ASNGLNASE"/>
</dbReference>
<dbReference type="SUPFAM" id="SSF53774">
    <property type="entry name" value="Glutaminase/Asparaginase"/>
    <property type="match status" value="1"/>
</dbReference>
<evidence type="ECO:0000256" key="5">
    <source>
        <dbReference type="ARBA" id="ARBA00066751"/>
    </source>
</evidence>
<dbReference type="FunFam" id="3.40.50.1170:FF:000001">
    <property type="entry name" value="L-asparaginase 2"/>
    <property type="match status" value="1"/>
</dbReference>
<dbReference type="GO" id="GO:0050417">
    <property type="term" value="F:glutamin-(asparagin-)ase activity"/>
    <property type="evidence" value="ECO:0007669"/>
    <property type="project" value="UniProtKB-EC"/>
</dbReference>
<evidence type="ECO:0000256" key="1">
    <source>
        <dbReference type="ARBA" id="ARBA00010518"/>
    </source>
</evidence>
<evidence type="ECO:0000256" key="8">
    <source>
        <dbReference type="ARBA" id="ARBA00084074"/>
    </source>
</evidence>
<dbReference type="PANTHER" id="PTHR11707:SF28">
    <property type="entry name" value="60 KDA LYSOPHOSPHOLIPASE"/>
    <property type="match status" value="1"/>
</dbReference>
<dbReference type="AlphaFoldDB" id="A0A3M3EK00"/>
<comment type="catalytic activity">
    <reaction evidence="4">
        <text>L-glutamine + H2O = L-glutamate + NH4(+)</text>
        <dbReference type="Rhea" id="RHEA:15889"/>
        <dbReference type="ChEBI" id="CHEBI:15377"/>
        <dbReference type="ChEBI" id="CHEBI:28938"/>
        <dbReference type="ChEBI" id="CHEBI:29985"/>
        <dbReference type="ChEBI" id="CHEBI:58359"/>
        <dbReference type="EC" id="3.5.1.38"/>
    </reaction>
</comment>
<dbReference type="SMART" id="SM00870">
    <property type="entry name" value="Asparaginase"/>
    <property type="match status" value="1"/>
</dbReference>
<gene>
    <name evidence="16" type="ORF">ALQ77_03842</name>
</gene>
<dbReference type="InterPro" id="IPR040919">
    <property type="entry name" value="Asparaginase_C"/>
</dbReference>
<dbReference type="Gene3D" id="3.40.50.1170">
    <property type="entry name" value="L-asparaginase, N-terminal domain"/>
    <property type="match status" value="1"/>
</dbReference>
<feature type="active site" description="O-isoaspartyl threonine intermediate" evidence="9">
    <location>
        <position position="64"/>
    </location>
</feature>
<dbReference type="PIRSF" id="PIRSF001220">
    <property type="entry name" value="L-ASNase_gatD"/>
    <property type="match status" value="1"/>
</dbReference>
<dbReference type="GO" id="GO:0006528">
    <property type="term" value="P:asparagine metabolic process"/>
    <property type="evidence" value="ECO:0007669"/>
    <property type="project" value="InterPro"/>
</dbReference>
<sequence>MTIQSLSFNSSHNLSRKFLAGFMLSILAGLTVGVPSALAQEKTMSSNPQQMPLPRVLLLATGGTIAGSADNRGTGAYNAGAIGPQQLVAAVSGLGDLASISAEQIASIGSQDMNDEVWFKLANRIQQAFDKNEADAVVITHGTDTMEETAFFLDLVLKTDKPVVLVGSMRPTTGLSADGPANIYEAVQVATDKQSRGRGVLVVMNDQIDGARGVTKTNSTSVQTMQSPNLGSLGYVDMGQVRYVQPLDMRRTPSLALPQGTALPRVDIIYSHANMDAKQIEHAIEDKAKGIILAGKGDGNTSKQALAALEKAAAQGIVVVRSTRVSKGYVNRNIEVDDTKSGFVASMDLNPQKSRILAQLLIASGVTEPGKVQAAFTNAH</sequence>
<dbReference type="Pfam" id="PF00710">
    <property type="entry name" value="Asparaginase"/>
    <property type="match status" value="1"/>
</dbReference>
<dbReference type="PROSITE" id="PS00144">
    <property type="entry name" value="ASN_GLN_ASE_1"/>
    <property type="match status" value="1"/>
</dbReference>
<feature type="domain" description="Asparaginase/glutaminase C-terminal" evidence="15">
    <location>
        <begin position="265"/>
        <end position="376"/>
    </location>
</feature>
<dbReference type="InterPro" id="IPR027475">
    <property type="entry name" value="Asparaginase/glutaminase_AS2"/>
</dbReference>
<evidence type="ECO:0000256" key="11">
    <source>
        <dbReference type="PROSITE-ProRule" id="PRU10099"/>
    </source>
</evidence>
<evidence type="ECO:0000256" key="2">
    <source>
        <dbReference type="ARBA" id="ARBA00022801"/>
    </source>
</evidence>
<organism evidence="16 17">
    <name type="scientific">Pseudomonas corrugata</name>
    <dbReference type="NCBI Taxonomy" id="47879"/>
    <lineage>
        <taxon>Bacteria</taxon>
        <taxon>Pseudomonadati</taxon>
        <taxon>Pseudomonadota</taxon>
        <taxon>Gammaproteobacteria</taxon>
        <taxon>Pseudomonadales</taxon>
        <taxon>Pseudomonadaceae</taxon>
        <taxon>Pseudomonas</taxon>
    </lineage>
</organism>
<evidence type="ECO:0000259" key="14">
    <source>
        <dbReference type="Pfam" id="PF00710"/>
    </source>
</evidence>
<dbReference type="RefSeq" id="WP_080996572.1">
    <property type="nucleotide sequence ID" value="NZ_CP102177.1"/>
</dbReference>
<dbReference type="PROSITE" id="PS51732">
    <property type="entry name" value="ASN_GLN_ASE_3"/>
    <property type="match status" value="1"/>
</dbReference>
<protein>
    <recommendedName>
        <fullName evidence="6">Glutaminase-asparaginase</fullName>
        <ecNumber evidence="5">3.5.1.38</ecNumber>
    </recommendedName>
    <alternativeName>
        <fullName evidence="8">L-ASNase/L-GLNase</fullName>
    </alternativeName>
    <alternativeName>
        <fullName evidence="7">L-asparagine/L-glutamine amidohydrolase</fullName>
    </alternativeName>
</protein>
<dbReference type="NCBIfam" id="TIGR00520">
    <property type="entry name" value="asnASE_II"/>
    <property type="match status" value="1"/>
</dbReference>
<dbReference type="EMBL" id="RBOJ01000077">
    <property type="protein sequence ID" value="RMM49039.1"/>
    <property type="molecule type" value="Genomic_DNA"/>
</dbReference>
<feature type="active site" evidence="11">
    <location>
        <position position="64"/>
    </location>
</feature>
<comment type="caution">
    <text evidence="16">The sequence shown here is derived from an EMBL/GenBank/DDBJ whole genome shotgun (WGS) entry which is preliminary data.</text>
</comment>
<dbReference type="PIRSF" id="PIRSF500176">
    <property type="entry name" value="L_ASNase"/>
    <property type="match status" value="1"/>
</dbReference>
<proteinExistence type="inferred from homology"/>
<evidence type="ECO:0000256" key="12">
    <source>
        <dbReference type="PROSITE-ProRule" id="PRU10100"/>
    </source>
</evidence>
<name>A0A3M3EK00_9PSED</name>
<feature type="active site" evidence="12">
    <location>
        <position position="143"/>
    </location>
</feature>
<dbReference type="GO" id="GO:0004067">
    <property type="term" value="F:asparaginase activity"/>
    <property type="evidence" value="ECO:0007669"/>
    <property type="project" value="UniProtKB-UniRule"/>
</dbReference>
<dbReference type="PROSITE" id="PS00917">
    <property type="entry name" value="ASN_GLN_ASE_2"/>
    <property type="match status" value="1"/>
</dbReference>
<dbReference type="InterPro" id="IPR006034">
    <property type="entry name" value="Asparaginase/glutaminase-like"/>
</dbReference>